<dbReference type="OrthoDB" id="5955918at2759"/>
<keyword evidence="2" id="KW-1185">Reference proteome</keyword>
<accession>A0A6J8AKV6</accession>
<gene>
    <name evidence="1" type="ORF">MCOR_7820</name>
</gene>
<dbReference type="Proteomes" id="UP000507470">
    <property type="component" value="Unassembled WGS sequence"/>
</dbReference>
<evidence type="ECO:0000313" key="2">
    <source>
        <dbReference type="Proteomes" id="UP000507470"/>
    </source>
</evidence>
<proteinExistence type="predicted"/>
<reference evidence="1 2" key="1">
    <citation type="submission" date="2020-06" db="EMBL/GenBank/DDBJ databases">
        <authorList>
            <person name="Li R."/>
            <person name="Bekaert M."/>
        </authorList>
    </citation>
    <scope>NUCLEOTIDE SEQUENCE [LARGE SCALE GENOMIC DNA]</scope>
    <source>
        <strain evidence="2">wild</strain>
    </source>
</reference>
<protein>
    <submittedName>
        <fullName evidence="1">Uncharacterized protein</fullName>
    </submittedName>
</protein>
<dbReference type="EMBL" id="CACVKT020001450">
    <property type="protein sequence ID" value="CAC5368189.1"/>
    <property type="molecule type" value="Genomic_DNA"/>
</dbReference>
<sequence length="224" mass="25141">MSDLEVQIEDNDKFEALNKILDLFVSKFNYVPSINDNALLCHEQDEMYNFFNNLTQWFIHIEVLNTTAKDGDITRGRSNNVESDLLQEHAVRNQKARIKQLGANKTLKAIESASAGAIAAINDNIAMSLEITPKSSRLTKTIFPGERQFVFDVLDDFKPFKLTPGRKFEGFGKLGENVFACIDGNKMKIDLDIIVNLLLSGHVGFGNDDNYSSMDSDDDDLPDL</sequence>
<name>A0A6J8AKV6_MYTCO</name>
<dbReference type="AlphaFoldDB" id="A0A6J8AKV6"/>
<organism evidence="1 2">
    <name type="scientific">Mytilus coruscus</name>
    <name type="common">Sea mussel</name>
    <dbReference type="NCBI Taxonomy" id="42192"/>
    <lineage>
        <taxon>Eukaryota</taxon>
        <taxon>Metazoa</taxon>
        <taxon>Spiralia</taxon>
        <taxon>Lophotrochozoa</taxon>
        <taxon>Mollusca</taxon>
        <taxon>Bivalvia</taxon>
        <taxon>Autobranchia</taxon>
        <taxon>Pteriomorphia</taxon>
        <taxon>Mytilida</taxon>
        <taxon>Mytiloidea</taxon>
        <taxon>Mytilidae</taxon>
        <taxon>Mytilinae</taxon>
        <taxon>Mytilus</taxon>
    </lineage>
</organism>
<evidence type="ECO:0000313" key="1">
    <source>
        <dbReference type="EMBL" id="CAC5368189.1"/>
    </source>
</evidence>